<dbReference type="AlphaFoldDB" id="A0A9X2S8D3"/>
<comment type="function">
    <text evidence="12">Flavin transferase that catalyzes the transfer of the FMN moiety of FAD and its covalent binding to the hydroxyl group of a threonine residue in a target flavoprotein.</text>
</comment>
<dbReference type="RefSeq" id="WP_042681125.1">
    <property type="nucleotide sequence ID" value="NZ_CABKTM010000030.1"/>
</dbReference>
<dbReference type="InterPro" id="IPR003374">
    <property type="entry name" value="ApbE-like_sf"/>
</dbReference>
<dbReference type="GO" id="GO:0005886">
    <property type="term" value="C:plasma membrane"/>
    <property type="evidence" value="ECO:0007669"/>
    <property type="project" value="UniProtKB-SubCell"/>
</dbReference>
<evidence type="ECO:0000256" key="11">
    <source>
        <dbReference type="PIRSR" id="PIRSR006268-2"/>
    </source>
</evidence>
<evidence type="ECO:0000256" key="6">
    <source>
        <dbReference type="ARBA" id="ARBA00022827"/>
    </source>
</evidence>
<evidence type="ECO:0000256" key="9">
    <source>
        <dbReference type="ARBA" id="ARBA00048540"/>
    </source>
</evidence>
<keyword evidence="14" id="KW-1185">Reference proteome</keyword>
<evidence type="ECO:0000256" key="7">
    <source>
        <dbReference type="ARBA" id="ARBA00022842"/>
    </source>
</evidence>
<keyword evidence="4 10" id="KW-0808">Transferase</keyword>
<evidence type="ECO:0000256" key="12">
    <source>
        <dbReference type="RuleBase" id="RU363002"/>
    </source>
</evidence>
<feature type="binding site" evidence="11">
    <location>
        <position position="179"/>
    </location>
    <ligand>
        <name>Mg(2+)</name>
        <dbReference type="ChEBI" id="CHEBI:18420"/>
    </ligand>
</feature>
<keyword evidence="12" id="KW-0472">Membrane</keyword>
<protein>
    <recommendedName>
        <fullName evidence="2 10">FAD:protein FMN transferase</fullName>
        <ecNumber evidence="1 10">2.7.1.180</ecNumber>
    </recommendedName>
    <alternativeName>
        <fullName evidence="8 10">Flavin transferase</fullName>
    </alternativeName>
</protein>
<dbReference type="PANTHER" id="PTHR30040:SF2">
    <property type="entry name" value="FAD:PROTEIN FMN TRANSFERASE"/>
    <property type="match status" value="1"/>
</dbReference>
<keyword evidence="12" id="KW-0449">Lipoprotein</keyword>
<evidence type="ECO:0000313" key="13">
    <source>
        <dbReference type="EMBL" id="MCR2045001.1"/>
    </source>
</evidence>
<dbReference type="SUPFAM" id="SSF143631">
    <property type="entry name" value="ApbE-like"/>
    <property type="match status" value="1"/>
</dbReference>
<comment type="cofactor">
    <cofactor evidence="11">
        <name>Mg(2+)</name>
        <dbReference type="ChEBI" id="CHEBI:18420"/>
    </cofactor>
    <cofactor evidence="11">
        <name>Mn(2+)</name>
        <dbReference type="ChEBI" id="CHEBI:29035"/>
    </cofactor>
    <text evidence="11">Magnesium. Can also use manganese.</text>
</comment>
<dbReference type="GO" id="GO:0046872">
    <property type="term" value="F:metal ion binding"/>
    <property type="evidence" value="ECO:0007669"/>
    <property type="project" value="UniProtKB-UniRule"/>
</dbReference>
<evidence type="ECO:0000256" key="8">
    <source>
        <dbReference type="ARBA" id="ARBA00031306"/>
    </source>
</evidence>
<dbReference type="Pfam" id="PF02424">
    <property type="entry name" value="ApbE"/>
    <property type="match status" value="1"/>
</dbReference>
<dbReference type="OrthoDB" id="9778595at2"/>
<organism evidence="13 14">
    <name type="scientific">Anaerosalibacter massiliensis</name>
    <dbReference type="NCBI Taxonomy" id="1347392"/>
    <lineage>
        <taxon>Bacteria</taxon>
        <taxon>Bacillati</taxon>
        <taxon>Bacillota</taxon>
        <taxon>Tissierellia</taxon>
        <taxon>Tissierellales</taxon>
        <taxon>Sporanaerobacteraceae</taxon>
        <taxon>Anaerosalibacter</taxon>
    </lineage>
</organism>
<comment type="caution">
    <text evidence="13">The sequence shown here is derived from an EMBL/GenBank/DDBJ whole genome shotgun (WGS) entry which is preliminary data.</text>
</comment>
<comment type="similarity">
    <text evidence="10 12">Belongs to the ApbE family.</text>
</comment>
<evidence type="ECO:0000313" key="14">
    <source>
        <dbReference type="Proteomes" id="UP001142078"/>
    </source>
</evidence>
<dbReference type="Proteomes" id="UP001142078">
    <property type="component" value="Unassembled WGS sequence"/>
</dbReference>
<keyword evidence="12" id="KW-1003">Cell membrane</keyword>
<feature type="binding site" evidence="11">
    <location>
        <position position="293"/>
    </location>
    <ligand>
        <name>Mg(2+)</name>
        <dbReference type="ChEBI" id="CHEBI:18420"/>
    </ligand>
</feature>
<feature type="binding site" evidence="11">
    <location>
        <position position="297"/>
    </location>
    <ligand>
        <name>Mg(2+)</name>
        <dbReference type="ChEBI" id="CHEBI:18420"/>
    </ligand>
</feature>
<comment type="subcellular location">
    <subcellularLocation>
        <location evidence="12">Cell inner membrane</location>
        <topology evidence="12">Lipid-anchor</topology>
        <orientation evidence="12">Periplasmic side</orientation>
    </subcellularLocation>
</comment>
<dbReference type="GO" id="GO:0016740">
    <property type="term" value="F:transferase activity"/>
    <property type="evidence" value="ECO:0007669"/>
    <property type="project" value="UniProtKB-UniRule"/>
</dbReference>
<keyword evidence="12" id="KW-0997">Cell inner membrane</keyword>
<accession>A0A9X2S8D3</accession>
<keyword evidence="6 10" id="KW-0274">FAD</keyword>
<keyword evidence="3 10" id="KW-0285">Flavoprotein</keyword>
<evidence type="ECO:0000256" key="4">
    <source>
        <dbReference type="ARBA" id="ARBA00022679"/>
    </source>
</evidence>
<dbReference type="PIRSF" id="PIRSF006268">
    <property type="entry name" value="ApbE"/>
    <property type="match status" value="1"/>
</dbReference>
<evidence type="ECO:0000256" key="10">
    <source>
        <dbReference type="PIRNR" id="PIRNR006268"/>
    </source>
</evidence>
<dbReference type="EMBL" id="JANJZL010000010">
    <property type="protein sequence ID" value="MCR2045001.1"/>
    <property type="molecule type" value="Genomic_DNA"/>
</dbReference>
<dbReference type="EC" id="2.7.1.180" evidence="1 10"/>
<name>A0A9X2S8D3_9FIRM</name>
<dbReference type="InterPro" id="IPR024932">
    <property type="entry name" value="ApbE"/>
</dbReference>
<reference evidence="13" key="1">
    <citation type="submission" date="2022-07" db="EMBL/GenBank/DDBJ databases">
        <title>Enhanced cultured diversity of the mouse gut microbiota enables custom-made synthetic communities.</title>
        <authorList>
            <person name="Afrizal A."/>
        </authorList>
    </citation>
    <scope>NUCLEOTIDE SEQUENCE</scope>
    <source>
        <strain evidence="13">DSM 29482</strain>
    </source>
</reference>
<gene>
    <name evidence="13" type="ORF">NSA23_12890</name>
</gene>
<dbReference type="PROSITE" id="PS51257">
    <property type="entry name" value="PROKAR_LIPOPROTEIN"/>
    <property type="match status" value="1"/>
</dbReference>
<sequence length="353" mass="39704">MRYRNKIISLIAFILAFSIFLGGCGKKEDKEPLSKTEFMMDTVMTIKLYDKKDEEVLKKAFNRIKEIEDKMSNTIENSYIDKINKNAGKAPIEVDEEVYNLLVKAKKFAELTDGAYEPTIGPLVELWNIKGEGKNDKHTIPKEEDIKKALDKVDYKKLELLDNNKVLLKDKGMKLDLGGIAKGYAGDEVKKVLEENGVKHAIIDLGGNIYALGSKEGDKSWKIGIQNPKEERGSYVGIVEVKENAVVTSGDYERYFEVDGKRYHHIIDSKTGYPSDNELSAISIISKSSTDSDALSTALFVLGREKGAKVLSKLEDTEVLYITKSGKVYISNGMKDKFTLKNPNFDLKINEYK</sequence>
<comment type="catalytic activity">
    <reaction evidence="9 10 12">
        <text>L-threonyl-[protein] + FAD = FMN-L-threonyl-[protein] + AMP + H(+)</text>
        <dbReference type="Rhea" id="RHEA:36847"/>
        <dbReference type="Rhea" id="RHEA-COMP:11060"/>
        <dbReference type="Rhea" id="RHEA-COMP:11061"/>
        <dbReference type="ChEBI" id="CHEBI:15378"/>
        <dbReference type="ChEBI" id="CHEBI:30013"/>
        <dbReference type="ChEBI" id="CHEBI:57692"/>
        <dbReference type="ChEBI" id="CHEBI:74257"/>
        <dbReference type="ChEBI" id="CHEBI:456215"/>
        <dbReference type="EC" id="2.7.1.180"/>
    </reaction>
</comment>
<evidence type="ECO:0000256" key="3">
    <source>
        <dbReference type="ARBA" id="ARBA00022630"/>
    </source>
</evidence>
<keyword evidence="5 10" id="KW-0479">Metal-binding</keyword>
<evidence type="ECO:0000256" key="2">
    <source>
        <dbReference type="ARBA" id="ARBA00016337"/>
    </source>
</evidence>
<keyword evidence="7 10" id="KW-0460">Magnesium</keyword>
<evidence type="ECO:0000256" key="1">
    <source>
        <dbReference type="ARBA" id="ARBA00011955"/>
    </source>
</evidence>
<dbReference type="PANTHER" id="PTHR30040">
    <property type="entry name" value="THIAMINE BIOSYNTHESIS LIPOPROTEIN APBE"/>
    <property type="match status" value="1"/>
</dbReference>
<dbReference type="Gene3D" id="3.10.520.10">
    <property type="entry name" value="ApbE-like domains"/>
    <property type="match status" value="1"/>
</dbReference>
<evidence type="ECO:0000256" key="5">
    <source>
        <dbReference type="ARBA" id="ARBA00022723"/>
    </source>
</evidence>
<proteinExistence type="inferred from homology"/>